<evidence type="ECO:0000256" key="4">
    <source>
        <dbReference type="ARBA" id="ARBA00022833"/>
    </source>
</evidence>
<dbReference type="Pfam" id="PF23663">
    <property type="entry name" value="Znf_SCAND3"/>
    <property type="match status" value="1"/>
</dbReference>
<feature type="compositionally biased region" description="Basic and acidic residues" evidence="6">
    <location>
        <begin position="291"/>
        <end position="302"/>
    </location>
</feature>
<evidence type="ECO:0000313" key="9">
    <source>
        <dbReference type="Proteomes" id="UP001219518"/>
    </source>
</evidence>
<keyword evidence="5" id="KW-0539">Nucleus</keyword>
<dbReference type="SUPFAM" id="SSF140996">
    <property type="entry name" value="Hermes dimerisation domain"/>
    <property type="match status" value="1"/>
</dbReference>
<evidence type="ECO:0000259" key="7">
    <source>
        <dbReference type="Pfam" id="PF23663"/>
    </source>
</evidence>
<evidence type="ECO:0000256" key="5">
    <source>
        <dbReference type="ARBA" id="ARBA00023242"/>
    </source>
</evidence>
<dbReference type="GO" id="GO:0005634">
    <property type="term" value="C:nucleus"/>
    <property type="evidence" value="ECO:0007669"/>
    <property type="project" value="UniProtKB-SubCell"/>
</dbReference>
<dbReference type="Proteomes" id="UP001219518">
    <property type="component" value="Unassembled WGS sequence"/>
</dbReference>
<accession>A0AAE1LM74</accession>
<dbReference type="EMBL" id="JAHWGI010001205">
    <property type="protein sequence ID" value="KAK3924843.1"/>
    <property type="molecule type" value="Genomic_DNA"/>
</dbReference>
<dbReference type="InterPro" id="IPR057560">
    <property type="entry name" value="Znf_SCAND3"/>
</dbReference>
<feature type="region of interest" description="Disordered" evidence="6">
    <location>
        <begin position="263"/>
        <end position="309"/>
    </location>
</feature>
<comment type="subcellular location">
    <subcellularLocation>
        <location evidence="1">Nucleus</location>
    </subcellularLocation>
</comment>
<reference evidence="8" key="1">
    <citation type="submission" date="2021-07" db="EMBL/GenBank/DDBJ databases">
        <authorList>
            <person name="Catto M.A."/>
            <person name="Jacobson A."/>
            <person name="Kennedy G."/>
            <person name="Labadie P."/>
            <person name="Hunt B.G."/>
            <person name="Srinivasan R."/>
        </authorList>
    </citation>
    <scope>NUCLEOTIDE SEQUENCE</scope>
    <source>
        <strain evidence="8">PL_HMW_Pooled</strain>
        <tissue evidence="8">Head</tissue>
    </source>
</reference>
<dbReference type="PANTHER" id="PTHR46481:SF10">
    <property type="entry name" value="ZINC FINGER BED DOMAIN-CONTAINING PROTEIN 39"/>
    <property type="match status" value="1"/>
</dbReference>
<dbReference type="InterPro" id="IPR052035">
    <property type="entry name" value="ZnF_BED_domain_contain"/>
</dbReference>
<protein>
    <submittedName>
        <fullName evidence="8">Zinc finger BED domain-containing protein 4</fullName>
    </submittedName>
</protein>
<keyword evidence="9" id="KW-1185">Reference proteome</keyword>
<evidence type="ECO:0000256" key="3">
    <source>
        <dbReference type="ARBA" id="ARBA00022771"/>
    </source>
</evidence>
<sequence>MSHIYHFIHTSALAALASLSNTDNAFQVPSASKRKFVTTRRKRGIISGVQHEHIIPGDLAGEVDIKPKLRKTTDIIDIVTLSSDSESEEITSPQLQGKDIESPNDIECPVCQQFGKPKIGDKTGHKCALCATPVHAFGCSVPRGLGEEGYGGSDLLCKKCAVKSSLPSVTIPDICLFCRKNNVKGHQCLCPSCHLSVEPTNDMTTVIAICLKSGIGMSVAAFQDIFTQKVLSDEHITRASVLLKEQFSEEVDGLGCPLSISNGEKDQPVPVPTPDHCALPEPRTTSVKRRRTEEDLTEETPRKAPSSASTRTDSVAFLFVRQQSFQAKGRLADRVNEAVLFMIAHDMQPLSMVEDEGFLLLMRLIVPLYKVPSRQTFTRRLWEKNSALKIKYAEIFQGTSHFALTCDVWTHKHTMQSYLGMTGHYLGNMKLISCNVDIEPLTAPHDAAYLASVLLKVCQEWHISLEAVVGVVTDGGAKIKRAVKDAFGEAKHVTCLAHLVKNIPAKAVNETPSLSVMFVVRVLPMRPTSKGIKKVILFKDRVIFANIVTRNLTALTTYSGILQACIK</sequence>
<reference evidence="8" key="2">
    <citation type="journal article" date="2023" name="BMC Genomics">
        <title>Pest status, molecular evolution, and epigenetic factors derived from the genome assembly of Frankliniella fusca, a thysanopteran phytovirus vector.</title>
        <authorList>
            <person name="Catto M.A."/>
            <person name="Labadie P.E."/>
            <person name="Jacobson A.L."/>
            <person name="Kennedy G.G."/>
            <person name="Srinivasan R."/>
            <person name="Hunt B.G."/>
        </authorList>
    </citation>
    <scope>NUCLEOTIDE SEQUENCE</scope>
    <source>
        <strain evidence="8">PL_HMW_Pooled</strain>
    </source>
</reference>
<evidence type="ECO:0000313" key="8">
    <source>
        <dbReference type="EMBL" id="KAK3924843.1"/>
    </source>
</evidence>
<name>A0AAE1LM74_9NEOP</name>
<dbReference type="InterPro" id="IPR012337">
    <property type="entry name" value="RNaseH-like_sf"/>
</dbReference>
<evidence type="ECO:0000256" key="6">
    <source>
        <dbReference type="SAM" id="MobiDB-lite"/>
    </source>
</evidence>
<comment type="caution">
    <text evidence="8">The sequence shown here is derived from an EMBL/GenBank/DDBJ whole genome shotgun (WGS) entry which is preliminary data.</text>
</comment>
<dbReference type="SUPFAM" id="SSF53098">
    <property type="entry name" value="Ribonuclease H-like"/>
    <property type="match status" value="1"/>
</dbReference>
<feature type="domain" description="SCAN" evidence="7">
    <location>
        <begin position="124"/>
        <end position="162"/>
    </location>
</feature>
<keyword evidence="2" id="KW-0479">Metal-binding</keyword>
<organism evidence="8 9">
    <name type="scientific">Frankliniella fusca</name>
    <dbReference type="NCBI Taxonomy" id="407009"/>
    <lineage>
        <taxon>Eukaryota</taxon>
        <taxon>Metazoa</taxon>
        <taxon>Ecdysozoa</taxon>
        <taxon>Arthropoda</taxon>
        <taxon>Hexapoda</taxon>
        <taxon>Insecta</taxon>
        <taxon>Pterygota</taxon>
        <taxon>Neoptera</taxon>
        <taxon>Paraneoptera</taxon>
        <taxon>Thysanoptera</taxon>
        <taxon>Terebrantia</taxon>
        <taxon>Thripoidea</taxon>
        <taxon>Thripidae</taxon>
        <taxon>Frankliniella</taxon>
    </lineage>
</organism>
<keyword evidence="3" id="KW-0863">Zinc-finger</keyword>
<keyword evidence="4" id="KW-0862">Zinc</keyword>
<gene>
    <name evidence="8" type="ORF">KUF71_013116</name>
</gene>
<dbReference type="GO" id="GO:0008270">
    <property type="term" value="F:zinc ion binding"/>
    <property type="evidence" value="ECO:0007669"/>
    <property type="project" value="UniProtKB-KW"/>
</dbReference>
<dbReference type="AlphaFoldDB" id="A0AAE1LM74"/>
<proteinExistence type="predicted"/>
<evidence type="ECO:0000256" key="2">
    <source>
        <dbReference type="ARBA" id="ARBA00022723"/>
    </source>
</evidence>
<dbReference type="PANTHER" id="PTHR46481">
    <property type="entry name" value="ZINC FINGER BED DOMAIN-CONTAINING PROTEIN 4"/>
    <property type="match status" value="1"/>
</dbReference>
<evidence type="ECO:0000256" key="1">
    <source>
        <dbReference type="ARBA" id="ARBA00004123"/>
    </source>
</evidence>